<feature type="region of interest" description="Disordered" evidence="1">
    <location>
        <begin position="19"/>
        <end position="53"/>
    </location>
</feature>
<proteinExistence type="predicted"/>
<gene>
    <name evidence="2" type="ORF">TvY486_0024480</name>
</gene>
<keyword evidence="3" id="KW-1185">Reference proteome</keyword>
<sequence>MASRVSSIALPNAGVCATSVATPPVGSNTDSNNTRMHGSKSNRPNRNDGSQPHAKLFHVVPHLLETMLQNNKSMTESSHTAREGGILFNWHGGSEVTDPLVVLRFFDECSPKWSIVWKELMELRGALFRDKENVQSATAIARAFASSAMFLSEHGLLTRRHMRLMHHLFNLKVPFTMRELVGLGGRGNASSCDSGGGIRNGAVKQRMELANAIAGACLPLVATMDEAWQTLEDFLTIALRGTKGGHPHGDAPSENDKVDVIRLVGPLRTLHAAMVRFPDTVLPRLVAITSHSLQAVTRAASTVLGFSEGRSNNAEKSALITSLLITADVLALLLVSQDAARSPNGLQSIRSTVLAVPRLLFAIRNLQITTSDMDRVVLSFLRPLWRALSSGHPFLQTVHTSGNHETALGELC</sequence>
<organism evidence="2 3">
    <name type="scientific">Trypanosoma vivax (strain Y486)</name>
    <dbReference type="NCBI Taxonomy" id="1055687"/>
    <lineage>
        <taxon>Eukaryota</taxon>
        <taxon>Discoba</taxon>
        <taxon>Euglenozoa</taxon>
        <taxon>Kinetoplastea</taxon>
        <taxon>Metakinetoplastina</taxon>
        <taxon>Trypanosomatida</taxon>
        <taxon>Trypanosomatidae</taxon>
        <taxon>Trypanosoma</taxon>
        <taxon>Duttonella</taxon>
    </lineage>
</organism>
<evidence type="ECO:0000256" key="1">
    <source>
        <dbReference type="SAM" id="MobiDB-lite"/>
    </source>
</evidence>
<evidence type="ECO:0000313" key="3">
    <source>
        <dbReference type="Proteomes" id="UP000009027"/>
    </source>
</evidence>
<dbReference type="Proteomes" id="UP000009027">
    <property type="component" value="Unassembled WGS sequence"/>
</dbReference>
<accession>F9WQA9</accession>
<protein>
    <submittedName>
        <fullName evidence="2">Uncharacterized protein</fullName>
    </submittedName>
</protein>
<dbReference type="EMBL" id="CAEX01004021">
    <property type="protein sequence ID" value="CCD19736.1"/>
    <property type="molecule type" value="Genomic_DNA"/>
</dbReference>
<feature type="non-terminal residue" evidence="2">
    <location>
        <position position="412"/>
    </location>
</feature>
<dbReference type="VEuPathDB" id="TriTrypDB:TvY486_0024480"/>
<evidence type="ECO:0000313" key="2">
    <source>
        <dbReference type="EMBL" id="CCD19736.1"/>
    </source>
</evidence>
<feature type="compositionally biased region" description="Polar residues" evidence="1">
    <location>
        <begin position="19"/>
        <end position="50"/>
    </location>
</feature>
<name>F9WQA9_TRYVY</name>
<reference evidence="2 3" key="1">
    <citation type="journal article" date="2012" name="Proc. Natl. Acad. Sci. U.S.A.">
        <title>Antigenic diversity is generated by distinct evolutionary mechanisms in African trypanosome species.</title>
        <authorList>
            <person name="Jackson A.P."/>
            <person name="Berry A."/>
            <person name="Aslett M."/>
            <person name="Allison H.C."/>
            <person name="Burton P."/>
            <person name="Vavrova-Anderson J."/>
            <person name="Brown R."/>
            <person name="Browne H."/>
            <person name="Corton N."/>
            <person name="Hauser H."/>
            <person name="Gamble J."/>
            <person name="Gilderthorp R."/>
            <person name="Marcello L."/>
            <person name="McQuillan J."/>
            <person name="Otto T.D."/>
            <person name="Quail M.A."/>
            <person name="Sanders M.J."/>
            <person name="van Tonder A."/>
            <person name="Ginger M.L."/>
            <person name="Field M.C."/>
            <person name="Barry J.D."/>
            <person name="Hertz-Fowler C."/>
            <person name="Berriman M."/>
        </authorList>
    </citation>
    <scope>NUCLEOTIDE SEQUENCE</scope>
    <source>
        <strain evidence="2 3">Y486</strain>
    </source>
</reference>
<dbReference type="AlphaFoldDB" id="F9WQA9"/>